<comment type="subcellular location">
    <subcellularLocation>
        <location evidence="1">Membrane</location>
        <topology evidence="1">Multi-pass membrane protein</topology>
    </subcellularLocation>
</comment>
<dbReference type="PANTHER" id="PTHR32322:SF2">
    <property type="entry name" value="EAMA DOMAIN-CONTAINING PROTEIN"/>
    <property type="match status" value="1"/>
</dbReference>
<organism evidence="8 9">
    <name type="scientific">Duganella violaceipulchra</name>
    <dbReference type="NCBI Taxonomy" id="2849652"/>
    <lineage>
        <taxon>Bacteria</taxon>
        <taxon>Pseudomonadati</taxon>
        <taxon>Pseudomonadota</taxon>
        <taxon>Betaproteobacteria</taxon>
        <taxon>Burkholderiales</taxon>
        <taxon>Oxalobacteraceae</taxon>
        <taxon>Telluria group</taxon>
        <taxon>Duganella</taxon>
    </lineage>
</organism>
<gene>
    <name evidence="8" type="ORF">L1274_002797</name>
</gene>
<feature type="transmembrane region" description="Helical" evidence="6">
    <location>
        <begin position="216"/>
        <end position="237"/>
    </location>
</feature>
<keyword evidence="5 6" id="KW-0472">Membrane</keyword>
<dbReference type="Pfam" id="PF00892">
    <property type="entry name" value="EamA"/>
    <property type="match status" value="2"/>
</dbReference>
<evidence type="ECO:0000256" key="4">
    <source>
        <dbReference type="ARBA" id="ARBA00022989"/>
    </source>
</evidence>
<reference evidence="8" key="1">
    <citation type="submission" date="2022-03" db="EMBL/GenBank/DDBJ databases">
        <title>Genome Encyclopedia of Bacteria and Archaea VI: Functional Genomics of Type Strains.</title>
        <authorList>
            <person name="Whitman W."/>
        </authorList>
    </citation>
    <scope>NUCLEOTIDE SEQUENCE</scope>
    <source>
        <strain evidence="8">HSC-15S17</strain>
    </source>
</reference>
<name>A0ABT1GMQ3_9BURK</name>
<feature type="transmembrane region" description="Helical" evidence="6">
    <location>
        <begin position="281"/>
        <end position="300"/>
    </location>
</feature>
<accession>A0ABT1GMQ3</accession>
<evidence type="ECO:0000256" key="6">
    <source>
        <dbReference type="SAM" id="Phobius"/>
    </source>
</evidence>
<comment type="similarity">
    <text evidence="2">Belongs to the EamA transporter family.</text>
</comment>
<evidence type="ECO:0000313" key="9">
    <source>
        <dbReference type="Proteomes" id="UP001162889"/>
    </source>
</evidence>
<keyword evidence="9" id="KW-1185">Reference proteome</keyword>
<evidence type="ECO:0000259" key="7">
    <source>
        <dbReference type="PROSITE" id="PS50206"/>
    </source>
</evidence>
<keyword evidence="4 6" id="KW-1133">Transmembrane helix</keyword>
<dbReference type="Proteomes" id="UP001162889">
    <property type="component" value="Unassembled WGS sequence"/>
</dbReference>
<feature type="transmembrane region" description="Helical" evidence="6">
    <location>
        <begin position="306"/>
        <end position="322"/>
    </location>
</feature>
<dbReference type="PROSITE" id="PS50206">
    <property type="entry name" value="RHODANESE_3"/>
    <property type="match status" value="1"/>
</dbReference>
<dbReference type="PANTHER" id="PTHR32322">
    <property type="entry name" value="INNER MEMBRANE TRANSPORTER"/>
    <property type="match status" value="1"/>
</dbReference>
<feature type="transmembrane region" description="Helical" evidence="6">
    <location>
        <begin position="67"/>
        <end position="91"/>
    </location>
</feature>
<feature type="transmembrane region" description="Helical" evidence="6">
    <location>
        <begin position="158"/>
        <end position="177"/>
    </location>
</feature>
<sequence length="330" mass="33366">MTHSAPPPAAAIIPTRPGLSDETTGMLLGLIAVAIFSLTLPFTRLAVGGGEAGNGLASASHGAGLSAGLSPTFVALGRALVAAVLAGGWLAWKRAPLPPRSALLPLALVAIGCIIGFPWLTSIAMRSLPAAHGAVLVGILPLATAVFGALLAGEKPSAGFWIMASVGSALVVGFALGQSGGSLHLADLAIFLAVLLAAMGYAAGGRLSQTLGGQQTICWALVLSAPALLPLVAWLCWREGPQLAAAGAAAWTGFAYVSVFSMFIGFFFWYRGMALGGVARVGQVQLVQPFLSLLGAAVVLGEALEWPTVVFAIAVIAVVGAGRKMQVKRG</sequence>
<comment type="caution">
    <text evidence="8">The sequence shown here is derived from an EMBL/GenBank/DDBJ whole genome shotgun (WGS) entry which is preliminary data.</text>
</comment>
<dbReference type="InterPro" id="IPR050638">
    <property type="entry name" value="AA-Vitamin_Transporters"/>
</dbReference>
<feature type="transmembrane region" description="Helical" evidence="6">
    <location>
        <begin position="103"/>
        <end position="124"/>
    </location>
</feature>
<evidence type="ECO:0000256" key="1">
    <source>
        <dbReference type="ARBA" id="ARBA00004141"/>
    </source>
</evidence>
<dbReference type="RefSeq" id="WP_229225138.1">
    <property type="nucleotide sequence ID" value="NZ_JAHTGR010000020.1"/>
</dbReference>
<dbReference type="SUPFAM" id="SSF103481">
    <property type="entry name" value="Multidrug resistance efflux transporter EmrE"/>
    <property type="match status" value="2"/>
</dbReference>
<feature type="transmembrane region" description="Helical" evidence="6">
    <location>
        <begin position="243"/>
        <end position="269"/>
    </location>
</feature>
<feature type="domain" description="Rhodanese" evidence="7">
    <location>
        <begin position="82"/>
        <end position="101"/>
    </location>
</feature>
<feature type="transmembrane region" description="Helical" evidence="6">
    <location>
        <begin position="183"/>
        <end position="204"/>
    </location>
</feature>
<protein>
    <submittedName>
        <fullName evidence="8">Drug/metabolite transporter (DMT)-like permease</fullName>
    </submittedName>
</protein>
<keyword evidence="3 6" id="KW-0812">Transmembrane</keyword>
<evidence type="ECO:0000256" key="5">
    <source>
        <dbReference type="ARBA" id="ARBA00023136"/>
    </source>
</evidence>
<dbReference type="EMBL" id="JALJZU010000005">
    <property type="protein sequence ID" value="MCP2009084.1"/>
    <property type="molecule type" value="Genomic_DNA"/>
</dbReference>
<proteinExistence type="inferred from homology"/>
<feature type="transmembrane region" description="Helical" evidence="6">
    <location>
        <begin position="26"/>
        <end position="47"/>
    </location>
</feature>
<evidence type="ECO:0000256" key="3">
    <source>
        <dbReference type="ARBA" id="ARBA00022692"/>
    </source>
</evidence>
<feature type="transmembrane region" description="Helical" evidence="6">
    <location>
        <begin position="130"/>
        <end position="151"/>
    </location>
</feature>
<evidence type="ECO:0000256" key="2">
    <source>
        <dbReference type="ARBA" id="ARBA00007362"/>
    </source>
</evidence>
<dbReference type="InterPro" id="IPR037185">
    <property type="entry name" value="EmrE-like"/>
</dbReference>
<evidence type="ECO:0000313" key="8">
    <source>
        <dbReference type="EMBL" id="MCP2009084.1"/>
    </source>
</evidence>
<dbReference type="InterPro" id="IPR000620">
    <property type="entry name" value="EamA_dom"/>
</dbReference>
<dbReference type="InterPro" id="IPR001763">
    <property type="entry name" value="Rhodanese-like_dom"/>
</dbReference>